<reference evidence="1 2" key="1">
    <citation type="submission" date="2018-06" db="EMBL/GenBank/DDBJ databases">
        <title>Comparative genomics reveals the genomic features of Rhizophagus irregularis, R. cerebriforme, R. diaphanum and Gigaspora rosea, and their symbiotic lifestyle signature.</title>
        <authorList>
            <person name="Morin E."/>
            <person name="San Clemente H."/>
            <person name="Chen E.C.H."/>
            <person name="De La Providencia I."/>
            <person name="Hainaut M."/>
            <person name="Kuo A."/>
            <person name="Kohler A."/>
            <person name="Murat C."/>
            <person name="Tang N."/>
            <person name="Roy S."/>
            <person name="Loubradou J."/>
            <person name="Henrissat B."/>
            <person name="Grigoriev I.V."/>
            <person name="Corradi N."/>
            <person name="Roux C."/>
            <person name="Martin F.M."/>
        </authorList>
    </citation>
    <scope>NUCLEOTIDE SEQUENCE [LARGE SCALE GENOMIC DNA]</scope>
    <source>
        <strain evidence="1 2">DAOM 194757</strain>
    </source>
</reference>
<dbReference type="Proteomes" id="UP000266673">
    <property type="component" value="Unassembled WGS sequence"/>
</dbReference>
<name>A0A397VX03_9GLOM</name>
<dbReference type="OrthoDB" id="275783at2759"/>
<organism evidence="1 2">
    <name type="scientific">Gigaspora rosea</name>
    <dbReference type="NCBI Taxonomy" id="44941"/>
    <lineage>
        <taxon>Eukaryota</taxon>
        <taxon>Fungi</taxon>
        <taxon>Fungi incertae sedis</taxon>
        <taxon>Mucoromycota</taxon>
        <taxon>Glomeromycotina</taxon>
        <taxon>Glomeromycetes</taxon>
        <taxon>Diversisporales</taxon>
        <taxon>Gigasporaceae</taxon>
        <taxon>Gigaspora</taxon>
    </lineage>
</organism>
<evidence type="ECO:0000313" key="1">
    <source>
        <dbReference type="EMBL" id="RIB27105.1"/>
    </source>
</evidence>
<proteinExistence type="predicted"/>
<sequence length="73" mass="8634">MIRYCLLKVFKETEKYIKQTDSVALDHTVKLIFYPLENRSNDTVARAIALRILGYLSILLTDRIDIQHEYFNV</sequence>
<comment type="caution">
    <text evidence="1">The sequence shown here is derived from an EMBL/GenBank/DDBJ whole genome shotgun (WGS) entry which is preliminary data.</text>
</comment>
<gene>
    <name evidence="1" type="ORF">C2G38_82930</name>
</gene>
<dbReference type="AlphaFoldDB" id="A0A397VX03"/>
<keyword evidence="2" id="KW-1185">Reference proteome</keyword>
<dbReference type="EMBL" id="QKWP01000110">
    <property type="protein sequence ID" value="RIB27105.1"/>
    <property type="molecule type" value="Genomic_DNA"/>
</dbReference>
<evidence type="ECO:0000313" key="2">
    <source>
        <dbReference type="Proteomes" id="UP000266673"/>
    </source>
</evidence>
<protein>
    <submittedName>
        <fullName evidence="1">Uncharacterized protein</fullName>
    </submittedName>
</protein>
<dbReference type="STRING" id="44941.A0A397VX03"/>
<accession>A0A397VX03</accession>